<proteinExistence type="inferred from homology"/>
<comment type="cofactor">
    <cofactor evidence="1">
        <name>FMN</name>
        <dbReference type="ChEBI" id="CHEBI:58210"/>
    </cofactor>
</comment>
<dbReference type="InterPro" id="IPR052174">
    <property type="entry name" value="Flavoredoxin"/>
</dbReference>
<dbReference type="PANTHER" id="PTHR43567:SF1">
    <property type="entry name" value="FLAVOREDOXIN"/>
    <property type="match status" value="1"/>
</dbReference>
<feature type="domain" description="Flavin reductase like" evidence="4">
    <location>
        <begin position="17"/>
        <end position="169"/>
    </location>
</feature>
<organism evidence="5 6">
    <name type="scientific">Xylophilus rhododendri</name>
    <dbReference type="NCBI Taxonomy" id="2697032"/>
    <lineage>
        <taxon>Bacteria</taxon>
        <taxon>Pseudomonadati</taxon>
        <taxon>Pseudomonadota</taxon>
        <taxon>Betaproteobacteria</taxon>
        <taxon>Burkholderiales</taxon>
        <taxon>Xylophilus</taxon>
    </lineage>
</organism>
<dbReference type="AlphaFoldDB" id="A0A857J7Z5"/>
<evidence type="ECO:0000256" key="1">
    <source>
        <dbReference type="ARBA" id="ARBA00001917"/>
    </source>
</evidence>
<dbReference type="InterPro" id="IPR002563">
    <property type="entry name" value="Flavin_Rdtase-like_dom"/>
</dbReference>
<evidence type="ECO:0000313" key="5">
    <source>
        <dbReference type="EMBL" id="QHI99189.1"/>
    </source>
</evidence>
<dbReference type="PANTHER" id="PTHR43567">
    <property type="entry name" value="FLAVOREDOXIN-RELATED-RELATED"/>
    <property type="match status" value="1"/>
</dbReference>
<dbReference type="GO" id="GO:0010181">
    <property type="term" value="F:FMN binding"/>
    <property type="evidence" value="ECO:0007669"/>
    <property type="project" value="InterPro"/>
</dbReference>
<dbReference type="RefSeq" id="WP_160552970.1">
    <property type="nucleotide sequence ID" value="NZ_CP047650.1"/>
</dbReference>
<evidence type="ECO:0000256" key="3">
    <source>
        <dbReference type="ARBA" id="ARBA00038054"/>
    </source>
</evidence>
<dbReference type="SMART" id="SM00903">
    <property type="entry name" value="Flavin_Reduct"/>
    <property type="match status" value="1"/>
</dbReference>
<evidence type="ECO:0000256" key="2">
    <source>
        <dbReference type="ARBA" id="ARBA00022630"/>
    </source>
</evidence>
<dbReference type="GO" id="GO:0016646">
    <property type="term" value="F:oxidoreductase activity, acting on the CH-NH group of donors, NAD or NADP as acceptor"/>
    <property type="evidence" value="ECO:0007669"/>
    <property type="project" value="UniProtKB-ARBA"/>
</dbReference>
<keyword evidence="2" id="KW-0285">Flavoprotein</keyword>
<sequence>MARVPAKADFPLEQVRRYLEPGPVVLLTSSWQGEQDVMTMGWHLVMEFTPALIGCVIARGNHSRELIERSGECAINLPTRELADTVARIGNSSGTEIDKFQAFGLTTEPGEKVAAPLIRECHAQFECKVHDRRLVKDYDFFVLEVVRARAAKTPRDPRTLHYQGEGRFMVAGDSISRRRLFDQGKL</sequence>
<keyword evidence="6" id="KW-1185">Reference proteome</keyword>
<evidence type="ECO:0000259" key="4">
    <source>
        <dbReference type="SMART" id="SM00903"/>
    </source>
</evidence>
<dbReference type="InterPro" id="IPR012349">
    <property type="entry name" value="Split_barrel_FMN-bd"/>
</dbReference>
<protein>
    <submittedName>
        <fullName evidence="5">Flavin reductase family protein</fullName>
    </submittedName>
</protein>
<evidence type="ECO:0000313" key="6">
    <source>
        <dbReference type="Proteomes" id="UP000464787"/>
    </source>
</evidence>
<reference evidence="5 6" key="1">
    <citation type="submission" date="2020-01" db="EMBL/GenBank/DDBJ databases">
        <title>Genome sequencing of strain KACC 21265.</title>
        <authorList>
            <person name="Heo J."/>
            <person name="Kim S.-J."/>
            <person name="Kim J.-S."/>
            <person name="Hong S.-B."/>
            <person name="Kwon S.-W."/>
        </authorList>
    </citation>
    <scope>NUCLEOTIDE SEQUENCE [LARGE SCALE GENOMIC DNA]</scope>
    <source>
        <strain evidence="5 6">KACC 21265</strain>
    </source>
</reference>
<comment type="similarity">
    <text evidence="3">Belongs to the flavoredoxin family.</text>
</comment>
<name>A0A857J7Z5_9BURK</name>
<accession>A0A857J7Z5</accession>
<dbReference type="SUPFAM" id="SSF50475">
    <property type="entry name" value="FMN-binding split barrel"/>
    <property type="match status" value="1"/>
</dbReference>
<dbReference type="Pfam" id="PF01613">
    <property type="entry name" value="Flavin_Reduct"/>
    <property type="match status" value="1"/>
</dbReference>
<dbReference type="Gene3D" id="2.30.110.10">
    <property type="entry name" value="Electron Transport, Fmn-binding Protein, Chain A"/>
    <property type="match status" value="1"/>
</dbReference>
<dbReference type="EMBL" id="CP047650">
    <property type="protein sequence ID" value="QHI99189.1"/>
    <property type="molecule type" value="Genomic_DNA"/>
</dbReference>
<dbReference type="KEGG" id="xyk:GT347_15105"/>
<gene>
    <name evidence="5" type="ORF">GT347_15105</name>
</gene>
<dbReference type="Proteomes" id="UP000464787">
    <property type="component" value="Chromosome"/>
</dbReference>